<keyword evidence="2" id="KW-1185">Reference proteome</keyword>
<reference evidence="1 2" key="1">
    <citation type="submission" date="2019-05" db="EMBL/GenBank/DDBJ databases">
        <title>Another draft genome of Portunus trituberculatus and its Hox gene families provides insights of decapod evolution.</title>
        <authorList>
            <person name="Jeong J.-H."/>
            <person name="Song I."/>
            <person name="Kim S."/>
            <person name="Choi T."/>
            <person name="Kim D."/>
            <person name="Ryu S."/>
            <person name="Kim W."/>
        </authorList>
    </citation>
    <scope>NUCLEOTIDE SEQUENCE [LARGE SCALE GENOMIC DNA]</scope>
    <source>
        <tissue evidence="1">Muscle</tissue>
    </source>
</reference>
<gene>
    <name evidence="1" type="ORF">E2C01_082531</name>
</gene>
<evidence type="ECO:0000313" key="1">
    <source>
        <dbReference type="EMBL" id="MPC87659.1"/>
    </source>
</evidence>
<dbReference type="AlphaFoldDB" id="A0A5B7IZD4"/>
<sequence>MQKYVRVVSDGGLKSITERAASIFFSPDKLCQCLHVKRRFGTFTRLGTTINVYVVTSVAERGYTCGGVCSSWLGAKRDMATEVVTALNTEAPASQYGSGSKITSTLPHHEADARLETATGSDKTDAFKKVLQTRRSTTREASTATDN</sequence>
<organism evidence="1 2">
    <name type="scientific">Portunus trituberculatus</name>
    <name type="common">Swimming crab</name>
    <name type="synonym">Neptunus trituberculatus</name>
    <dbReference type="NCBI Taxonomy" id="210409"/>
    <lineage>
        <taxon>Eukaryota</taxon>
        <taxon>Metazoa</taxon>
        <taxon>Ecdysozoa</taxon>
        <taxon>Arthropoda</taxon>
        <taxon>Crustacea</taxon>
        <taxon>Multicrustacea</taxon>
        <taxon>Malacostraca</taxon>
        <taxon>Eumalacostraca</taxon>
        <taxon>Eucarida</taxon>
        <taxon>Decapoda</taxon>
        <taxon>Pleocyemata</taxon>
        <taxon>Brachyura</taxon>
        <taxon>Eubrachyura</taxon>
        <taxon>Portunoidea</taxon>
        <taxon>Portunidae</taxon>
        <taxon>Portuninae</taxon>
        <taxon>Portunus</taxon>
    </lineage>
</organism>
<accession>A0A5B7IZD4</accession>
<dbReference type="Proteomes" id="UP000324222">
    <property type="component" value="Unassembled WGS sequence"/>
</dbReference>
<evidence type="ECO:0000313" key="2">
    <source>
        <dbReference type="Proteomes" id="UP000324222"/>
    </source>
</evidence>
<protein>
    <submittedName>
        <fullName evidence="1">Uncharacterized protein</fullName>
    </submittedName>
</protein>
<proteinExistence type="predicted"/>
<dbReference type="EMBL" id="VSRR010075194">
    <property type="protein sequence ID" value="MPC87659.1"/>
    <property type="molecule type" value="Genomic_DNA"/>
</dbReference>
<name>A0A5B7IZD4_PORTR</name>
<comment type="caution">
    <text evidence="1">The sequence shown here is derived from an EMBL/GenBank/DDBJ whole genome shotgun (WGS) entry which is preliminary data.</text>
</comment>